<evidence type="ECO:0000313" key="2">
    <source>
        <dbReference type="EMBL" id="MEE7458091.1"/>
    </source>
</evidence>
<reference evidence="2 3" key="1">
    <citation type="journal article" date="2012" name="Genet. Mol. Biol.">
        <title>Analysis of 16S rRNA and mxaF genes revealing insights into Methylobacterium niche-specific plant association.</title>
        <authorList>
            <person name="Dourado M.N."/>
            <person name="Andreote F.D."/>
            <person name="Dini-Andreote F."/>
            <person name="Conti R."/>
            <person name="Araujo J.M."/>
            <person name="Araujo W.L."/>
        </authorList>
    </citation>
    <scope>NUCLEOTIDE SEQUENCE [LARGE SCALE GENOMIC DNA]</scope>
    <source>
        <strain evidence="2 3">SR1.6/4</strain>
    </source>
</reference>
<comment type="caution">
    <text evidence="2">The sequence shown here is derived from an EMBL/GenBank/DDBJ whole genome shotgun (WGS) entry which is preliminary data.</text>
</comment>
<evidence type="ECO:0000313" key="3">
    <source>
        <dbReference type="Proteomes" id="UP001349262"/>
    </source>
</evidence>
<gene>
    <name evidence="2" type="ORF">MRSR164_15345</name>
</gene>
<dbReference type="PANTHER" id="PTHR46018">
    <property type="entry name" value="ZINC PHOSPHODIESTERASE ELAC PROTEIN 1"/>
    <property type="match status" value="1"/>
</dbReference>
<dbReference type="Gene3D" id="3.60.15.10">
    <property type="entry name" value="Ribonuclease Z/Hydroxyacylglutathione hydrolase-like"/>
    <property type="match status" value="1"/>
</dbReference>
<accession>A0ABU7TBT1</accession>
<dbReference type="Pfam" id="PF12706">
    <property type="entry name" value="Lactamase_B_2"/>
    <property type="match status" value="1"/>
</dbReference>
<name>A0ABU7TBT1_9HYPH</name>
<dbReference type="SMART" id="SM00849">
    <property type="entry name" value="Lactamase_B"/>
    <property type="match status" value="1"/>
</dbReference>
<dbReference type="Proteomes" id="UP001349262">
    <property type="component" value="Unassembled WGS sequence"/>
</dbReference>
<dbReference type="SUPFAM" id="SSF56281">
    <property type="entry name" value="Metallo-hydrolase/oxidoreductase"/>
    <property type="match status" value="1"/>
</dbReference>
<dbReference type="PANTHER" id="PTHR46018:SF7">
    <property type="entry name" value="RIBONUCLEASE Z"/>
    <property type="match status" value="1"/>
</dbReference>
<sequence>MRLQVLGCGDAFGSGGRFNTCFHVDPQDDASGSAFLIDCGASSLIAIRRFGVAPNRIGTVFLTHLHGDHFGGLPWLILDGQLVSGRTEPLTIVGPPGTAERLPAAMEVLFPGSSTAERRFRVEVVEMEAGQPVEAGSAKATAVTMRHPSGAPAHALRIESAGRVVSYTGDTEWVDAIIEAGRDADLLIAEGYTVERPVKFHLDWATLRRRIPEIGAKRLMLTHMSPEMIAHPPEGYIAAEDGLVLAL</sequence>
<evidence type="ECO:0000259" key="1">
    <source>
        <dbReference type="SMART" id="SM00849"/>
    </source>
</evidence>
<keyword evidence="3" id="KW-1185">Reference proteome</keyword>
<dbReference type="InterPro" id="IPR001279">
    <property type="entry name" value="Metallo-B-lactamas"/>
</dbReference>
<protein>
    <submittedName>
        <fullName evidence="2">MBL fold metallo-hydrolase</fullName>
    </submittedName>
</protein>
<dbReference type="InterPro" id="IPR036866">
    <property type="entry name" value="RibonucZ/Hydroxyglut_hydro"/>
</dbReference>
<organism evidence="2 3">
    <name type="scientific">Methylobacterium radiotolerans</name>
    <dbReference type="NCBI Taxonomy" id="31998"/>
    <lineage>
        <taxon>Bacteria</taxon>
        <taxon>Pseudomonadati</taxon>
        <taxon>Pseudomonadota</taxon>
        <taxon>Alphaproteobacteria</taxon>
        <taxon>Hyphomicrobiales</taxon>
        <taxon>Methylobacteriaceae</taxon>
        <taxon>Methylobacterium</taxon>
    </lineage>
</organism>
<dbReference type="EMBL" id="MLBY01000005">
    <property type="protein sequence ID" value="MEE7458091.1"/>
    <property type="molecule type" value="Genomic_DNA"/>
</dbReference>
<proteinExistence type="predicted"/>
<dbReference type="CDD" id="cd07740">
    <property type="entry name" value="metallo-hydrolase-like_MBL-fold"/>
    <property type="match status" value="1"/>
</dbReference>
<feature type="domain" description="Metallo-beta-lactamase" evidence="1">
    <location>
        <begin position="18"/>
        <end position="223"/>
    </location>
</feature>